<evidence type="ECO:0000256" key="5">
    <source>
        <dbReference type="ARBA" id="ARBA00023152"/>
    </source>
</evidence>
<dbReference type="CDD" id="cd16011">
    <property type="entry name" value="iPGM_like"/>
    <property type="match status" value="1"/>
</dbReference>
<dbReference type="PANTHER" id="PTHR31209">
    <property type="entry name" value="COFACTOR-INDEPENDENT PHOSPHOGLYCERATE MUTASE"/>
    <property type="match status" value="1"/>
</dbReference>
<dbReference type="Pfam" id="PF10143">
    <property type="entry name" value="PhosphMutase"/>
    <property type="match status" value="1"/>
</dbReference>
<evidence type="ECO:0000256" key="1">
    <source>
        <dbReference type="ARBA" id="ARBA00000370"/>
    </source>
</evidence>
<keyword evidence="5" id="KW-0324">Glycolysis</keyword>
<proteinExistence type="inferred from homology"/>
<evidence type="ECO:0000313" key="7">
    <source>
        <dbReference type="EMBL" id="KAK2964268.1"/>
    </source>
</evidence>
<organism evidence="7 8">
    <name type="scientific">Blattamonas nauphoetae</name>
    <dbReference type="NCBI Taxonomy" id="2049346"/>
    <lineage>
        <taxon>Eukaryota</taxon>
        <taxon>Metamonada</taxon>
        <taxon>Preaxostyla</taxon>
        <taxon>Oxymonadida</taxon>
        <taxon>Blattamonas</taxon>
    </lineage>
</organism>
<comment type="function">
    <text evidence="2">Catalyzes the interconversion of 2-phosphoglycerate and 3-phosphoglycerate.</text>
</comment>
<dbReference type="EMBL" id="JARBJD010000003">
    <property type="protein sequence ID" value="KAK2964268.1"/>
    <property type="molecule type" value="Genomic_DNA"/>
</dbReference>
<protein>
    <submittedName>
        <fullName evidence="7">2,3-bisphosphoglycerate-independent phosphoglycerate mutase</fullName>
        <ecNumber evidence="7">5.4.2.12</ecNumber>
    </submittedName>
</protein>
<evidence type="ECO:0000256" key="2">
    <source>
        <dbReference type="ARBA" id="ARBA00002315"/>
    </source>
</evidence>
<reference evidence="7 8" key="1">
    <citation type="journal article" date="2022" name="bioRxiv">
        <title>Genomics of Preaxostyla Flagellates Illuminates Evolutionary Transitions and the Path Towards Mitochondrial Loss.</title>
        <authorList>
            <person name="Novak L.V.F."/>
            <person name="Treitli S.C."/>
            <person name="Pyrih J."/>
            <person name="Halakuc P."/>
            <person name="Pipaliya S.V."/>
            <person name="Vacek V."/>
            <person name="Brzon O."/>
            <person name="Soukal P."/>
            <person name="Eme L."/>
            <person name="Dacks J.B."/>
            <person name="Karnkowska A."/>
            <person name="Elias M."/>
            <person name="Hampl V."/>
        </authorList>
    </citation>
    <scope>NUCLEOTIDE SEQUENCE [LARGE SCALE GENOMIC DNA]</scope>
    <source>
        <strain evidence="7">NAU3</strain>
        <tissue evidence="7">Gut</tissue>
    </source>
</reference>
<keyword evidence="7" id="KW-0413">Isomerase</keyword>
<comment type="caution">
    <text evidence="7">The sequence shown here is derived from an EMBL/GenBank/DDBJ whole genome shotgun (WGS) entry which is preliminary data.</text>
</comment>
<dbReference type="Pfam" id="PF01676">
    <property type="entry name" value="Metalloenzyme"/>
    <property type="match status" value="1"/>
</dbReference>
<evidence type="ECO:0000313" key="8">
    <source>
        <dbReference type="Proteomes" id="UP001281761"/>
    </source>
</evidence>
<dbReference type="InterPro" id="IPR006124">
    <property type="entry name" value="Metalloenzyme"/>
</dbReference>
<feature type="domain" description="Metalloenzyme" evidence="6">
    <location>
        <begin position="2"/>
        <end position="376"/>
    </location>
</feature>
<dbReference type="Gene3D" id="3.30.70.2130">
    <property type="entry name" value="Metalloenzyme domain"/>
    <property type="match status" value="1"/>
</dbReference>
<sequence length="510" mass="56372">MKKIVTIVADGIGDISCIPFAYKTPLEHTPHPFLDALVESGVTGLMDTLEPGFACGSDTAHMILFGYNPRGIYRGRGAFEALGGGINMKAGDIAFKSNFCTYDENTNMVLTRRADRVMEAIGPDLASSINGVTLPNHPDIEVTCKYLCEHRCAVRIRGPGMSGEVTGTDPLVDYKELQKSRPLDNTPEAQRTADIINELSQTMFNILNVHPINEQRRKDDKNPANLLSLRGPGIQISLTPFTELHPKILPLAIAPTAIVAGVALTAAMDVFACPHGTGDYFTDFEMKADFLSKIVETTPHNFCFLHVKATDDTGHDGRPQLRSEIIERVDRMVGLLLSRLVHSRHEIILQFTADHSTPICVKDHSCEPVPFFYTHLSNFHARFEAKPTSEAGDRWTKTDPAEWAAGFDAEKHRFAVVDGWSNSDYDTAESEVHESEPDFRETGGCTRKDCVHLVRRETPLNEDTLPPLARGILKPDSAKSYTETVCGKGCLGRFPGLETMKFNEKLLTSE</sequence>
<gene>
    <name evidence="7" type="ORF">BLNAU_799</name>
</gene>
<dbReference type="Proteomes" id="UP001281761">
    <property type="component" value="Unassembled WGS sequence"/>
</dbReference>
<dbReference type="InterPro" id="IPR042253">
    <property type="entry name" value="Pglycerate_mutase_ApgM_sf"/>
</dbReference>
<comment type="similarity">
    <text evidence="4">Belongs to the BPG-independent phosphoglycerate mutase family. A-PGAM subfamily.</text>
</comment>
<evidence type="ECO:0000256" key="3">
    <source>
        <dbReference type="ARBA" id="ARBA00004921"/>
    </source>
</evidence>
<evidence type="ECO:0000259" key="6">
    <source>
        <dbReference type="Pfam" id="PF01676"/>
    </source>
</evidence>
<accession>A0ABQ9YKJ6</accession>
<name>A0ABQ9YKJ6_9EUKA</name>
<dbReference type="InterPro" id="IPR004456">
    <property type="entry name" value="Pglycerate_mutase_ApgM"/>
</dbReference>
<comment type="catalytic activity">
    <reaction evidence="1">
        <text>(2R)-2-phosphoglycerate = (2R)-3-phosphoglycerate</text>
        <dbReference type="Rhea" id="RHEA:15901"/>
        <dbReference type="ChEBI" id="CHEBI:58272"/>
        <dbReference type="ChEBI" id="CHEBI:58289"/>
        <dbReference type="EC" id="5.4.2.12"/>
    </reaction>
</comment>
<comment type="pathway">
    <text evidence="3">Carbohydrate degradation.</text>
</comment>
<dbReference type="GO" id="GO:0004619">
    <property type="term" value="F:phosphoglycerate mutase activity"/>
    <property type="evidence" value="ECO:0007669"/>
    <property type="project" value="UniProtKB-EC"/>
</dbReference>
<dbReference type="SUPFAM" id="SSF53649">
    <property type="entry name" value="Alkaline phosphatase-like"/>
    <property type="match status" value="1"/>
</dbReference>
<evidence type="ECO:0000256" key="4">
    <source>
        <dbReference type="ARBA" id="ARBA00005524"/>
    </source>
</evidence>
<dbReference type="Gene3D" id="3.40.720.10">
    <property type="entry name" value="Alkaline Phosphatase, subunit A"/>
    <property type="match status" value="1"/>
</dbReference>
<dbReference type="EC" id="5.4.2.12" evidence="7"/>
<dbReference type="PANTHER" id="PTHR31209:SF0">
    <property type="entry name" value="METALLOENZYME DOMAIN-CONTAINING PROTEIN"/>
    <property type="match status" value="1"/>
</dbReference>
<keyword evidence="8" id="KW-1185">Reference proteome</keyword>
<dbReference type="InterPro" id="IPR017850">
    <property type="entry name" value="Alkaline_phosphatase_core_sf"/>
</dbReference>